<comment type="caution">
    <text evidence="2">The sequence shown here is derived from an EMBL/GenBank/DDBJ whole genome shotgun (WGS) entry which is preliminary data.</text>
</comment>
<proteinExistence type="predicted"/>
<dbReference type="STRING" id="37916.MCHLDSM_05998"/>
<protein>
    <submittedName>
        <fullName evidence="2">Uncharacterized protein</fullName>
    </submittedName>
</protein>
<dbReference type="RefSeq" id="WP_156455058.1">
    <property type="nucleotide sequence ID" value="NZ_JYNL01000067.1"/>
</dbReference>
<feature type="region of interest" description="Disordered" evidence="1">
    <location>
        <begin position="33"/>
        <end position="57"/>
    </location>
</feature>
<reference evidence="2 3" key="1">
    <citation type="journal article" date="2015" name="Genome Biol. Evol.">
        <title>Characterization of Three Mycobacterium spp. with Potential Use in Bioremediation by Genome Sequencing and Comparative Genomics.</title>
        <authorList>
            <person name="Das S."/>
            <person name="Pettersson B.M."/>
            <person name="Behra P.R."/>
            <person name="Ramesh M."/>
            <person name="Dasgupta S."/>
            <person name="Bhattacharya A."/>
            <person name="Kirsebom L.A."/>
        </authorList>
    </citation>
    <scope>NUCLEOTIDE SEQUENCE [LARGE SCALE GENOMIC DNA]</scope>
    <source>
        <strain evidence="2 3">DSM 43826</strain>
    </source>
</reference>
<dbReference type="Proteomes" id="UP000036513">
    <property type="component" value="Unassembled WGS sequence"/>
</dbReference>
<keyword evidence="3" id="KW-1185">Reference proteome</keyword>
<evidence type="ECO:0000313" key="2">
    <source>
        <dbReference type="EMBL" id="KMO69658.1"/>
    </source>
</evidence>
<sequence precursor="true">MMLKLIAASGLAGMAAVGAITLTVAPGQTPSGPYLTNQSTVITTTSSPPTYTGRPGY</sequence>
<feature type="compositionally biased region" description="Low complexity" evidence="1">
    <location>
        <begin position="39"/>
        <end position="57"/>
    </location>
</feature>
<dbReference type="AlphaFoldDB" id="A0A0J6VJN6"/>
<organism evidence="2 3">
    <name type="scientific">Mycolicibacterium chlorophenolicum</name>
    <dbReference type="NCBI Taxonomy" id="37916"/>
    <lineage>
        <taxon>Bacteria</taxon>
        <taxon>Bacillati</taxon>
        <taxon>Actinomycetota</taxon>
        <taxon>Actinomycetes</taxon>
        <taxon>Mycobacteriales</taxon>
        <taxon>Mycobacteriaceae</taxon>
        <taxon>Mycolicibacterium</taxon>
    </lineage>
</organism>
<evidence type="ECO:0000256" key="1">
    <source>
        <dbReference type="SAM" id="MobiDB-lite"/>
    </source>
</evidence>
<accession>A0A0J6VJN6</accession>
<dbReference type="PATRIC" id="fig|37916.4.peg.6021"/>
<gene>
    <name evidence="2" type="ORF">MCHLDSM_05998</name>
</gene>
<evidence type="ECO:0000313" key="3">
    <source>
        <dbReference type="Proteomes" id="UP000036513"/>
    </source>
</evidence>
<name>A0A0J6VJN6_9MYCO</name>
<dbReference type="EMBL" id="JYNL01000067">
    <property type="protein sequence ID" value="KMO69658.1"/>
    <property type="molecule type" value="Genomic_DNA"/>
</dbReference>